<evidence type="ECO:0000313" key="3">
    <source>
        <dbReference type="Proteomes" id="UP000784294"/>
    </source>
</evidence>
<feature type="compositionally biased region" description="Basic residues" evidence="1">
    <location>
        <begin position="1"/>
        <end position="11"/>
    </location>
</feature>
<proteinExistence type="predicted"/>
<reference evidence="2" key="1">
    <citation type="submission" date="2018-11" db="EMBL/GenBank/DDBJ databases">
        <authorList>
            <consortium name="Pathogen Informatics"/>
        </authorList>
    </citation>
    <scope>NUCLEOTIDE SEQUENCE</scope>
</reference>
<gene>
    <name evidence="2" type="ORF">PXEA_LOCUS28088</name>
</gene>
<comment type="caution">
    <text evidence="2">The sequence shown here is derived from an EMBL/GenBank/DDBJ whole genome shotgun (WGS) entry which is preliminary data.</text>
</comment>
<organism evidence="2 3">
    <name type="scientific">Protopolystoma xenopodis</name>
    <dbReference type="NCBI Taxonomy" id="117903"/>
    <lineage>
        <taxon>Eukaryota</taxon>
        <taxon>Metazoa</taxon>
        <taxon>Spiralia</taxon>
        <taxon>Lophotrochozoa</taxon>
        <taxon>Platyhelminthes</taxon>
        <taxon>Monogenea</taxon>
        <taxon>Polyopisthocotylea</taxon>
        <taxon>Polystomatidea</taxon>
        <taxon>Polystomatidae</taxon>
        <taxon>Protopolystoma</taxon>
    </lineage>
</organism>
<dbReference type="AlphaFoldDB" id="A0A3S5B5Y2"/>
<evidence type="ECO:0000256" key="1">
    <source>
        <dbReference type="SAM" id="MobiDB-lite"/>
    </source>
</evidence>
<accession>A0A3S5B5Y2</accession>
<dbReference type="Proteomes" id="UP000784294">
    <property type="component" value="Unassembled WGS sequence"/>
</dbReference>
<dbReference type="EMBL" id="CAAALY010248086">
    <property type="protein sequence ID" value="VEL34648.1"/>
    <property type="molecule type" value="Genomic_DNA"/>
</dbReference>
<keyword evidence="3" id="KW-1185">Reference proteome</keyword>
<sequence length="140" mass="15726">MAAKRRAMGRRVGRETEMTHQPRTRLSRKAVNNSLPESDPPSTWAATPAQLLNRLPSHHHPPPPATYRREISPFTRCICWPTYHFLDPRSRWPCTSLSLAPCVFVCVSVCVSVCHVGLSVLNRRTLICACEARVGHSMIA</sequence>
<evidence type="ECO:0000313" key="2">
    <source>
        <dbReference type="EMBL" id="VEL34648.1"/>
    </source>
</evidence>
<name>A0A3S5B5Y2_9PLAT</name>
<protein>
    <submittedName>
        <fullName evidence="2">Uncharacterized protein</fullName>
    </submittedName>
</protein>
<feature type="compositionally biased region" description="Polar residues" evidence="1">
    <location>
        <begin position="30"/>
        <end position="43"/>
    </location>
</feature>
<feature type="region of interest" description="Disordered" evidence="1">
    <location>
        <begin position="1"/>
        <end position="43"/>
    </location>
</feature>